<dbReference type="Gene3D" id="3.30.420.40">
    <property type="match status" value="2"/>
</dbReference>
<name>A0ABR5AB07_9BACL</name>
<comment type="similarity">
    <text evidence="1">Belongs to the ROK (NagC/XylR) family.</text>
</comment>
<proteinExistence type="inferred from homology"/>
<dbReference type="PANTHER" id="PTHR18964">
    <property type="entry name" value="ROK (REPRESSOR, ORF, KINASE) FAMILY"/>
    <property type="match status" value="1"/>
</dbReference>
<evidence type="ECO:0000313" key="2">
    <source>
        <dbReference type="EMBL" id="KIL38246.1"/>
    </source>
</evidence>
<dbReference type="InterPro" id="IPR043129">
    <property type="entry name" value="ATPase_NBD"/>
</dbReference>
<reference evidence="2 3" key="1">
    <citation type="submission" date="2014-12" db="EMBL/GenBank/DDBJ databases">
        <title>Draft genome sequence of Paenibacillus kamchatkensis strain B-2647.</title>
        <authorList>
            <person name="Karlyshev A.V."/>
            <person name="Kudryashova E.B."/>
        </authorList>
    </citation>
    <scope>NUCLEOTIDE SEQUENCE [LARGE SCALE GENOMIC DNA]</scope>
    <source>
        <strain evidence="2 3">VKM B-2647</strain>
    </source>
</reference>
<dbReference type="Proteomes" id="UP000031967">
    <property type="component" value="Unassembled WGS sequence"/>
</dbReference>
<organism evidence="2 3">
    <name type="scientific">Gordoniibacillus kamchatkensis</name>
    <dbReference type="NCBI Taxonomy" id="1590651"/>
    <lineage>
        <taxon>Bacteria</taxon>
        <taxon>Bacillati</taxon>
        <taxon>Bacillota</taxon>
        <taxon>Bacilli</taxon>
        <taxon>Bacillales</taxon>
        <taxon>Paenibacillaceae</taxon>
        <taxon>Gordoniibacillus</taxon>
    </lineage>
</organism>
<comment type="caution">
    <text evidence="2">The sequence shown here is derived from an EMBL/GenBank/DDBJ whole genome shotgun (WGS) entry which is preliminary data.</text>
</comment>
<gene>
    <name evidence="2" type="ORF">SD70_27575</name>
</gene>
<dbReference type="Pfam" id="PF00480">
    <property type="entry name" value="ROK"/>
    <property type="match status" value="1"/>
</dbReference>
<evidence type="ECO:0008006" key="4">
    <source>
        <dbReference type="Google" id="ProtNLM"/>
    </source>
</evidence>
<keyword evidence="3" id="KW-1185">Reference proteome</keyword>
<dbReference type="EMBL" id="JXAK01000069">
    <property type="protein sequence ID" value="KIL38246.1"/>
    <property type="molecule type" value="Genomic_DNA"/>
</dbReference>
<protein>
    <recommendedName>
        <fullName evidence="4">ROK family protein</fullName>
    </recommendedName>
</protein>
<evidence type="ECO:0000313" key="3">
    <source>
        <dbReference type="Proteomes" id="UP000031967"/>
    </source>
</evidence>
<dbReference type="SUPFAM" id="SSF53067">
    <property type="entry name" value="Actin-like ATPase domain"/>
    <property type="match status" value="1"/>
</dbReference>
<accession>A0ABR5AB07</accession>
<dbReference type="RefSeq" id="WP_041051585.1">
    <property type="nucleotide sequence ID" value="NZ_JXAK01000069.1"/>
</dbReference>
<dbReference type="CDD" id="cd24068">
    <property type="entry name" value="ASKHA_NBD_ROK_FnNanK-like"/>
    <property type="match status" value="1"/>
</dbReference>
<dbReference type="InterPro" id="IPR000600">
    <property type="entry name" value="ROK"/>
</dbReference>
<sequence length="311" mass="32227">MSPCAIGIDIGGTNIKAGLVGSDGTMLRHEAVATNAASGRSSLLQKLIRLLDAYVSESVNSGRQVLGIGIGTAGYVNRQGVVAEATGNLPGWTGIDLAAELAGHFDVPVAVDNDVKAMAAGELWLGAGRSLNDFLCVTLGTGVGGSLIIGKSVYHGRDGFAGGFGHHVIVGNGLPCTCGLRGCWEQYASVKALLRIAAQAGIGTDEAEMSPKRVFELARAGDEKVIEVIEAYAEYVALGLANLIHILNPPAIIVGGAITEQGDFLFDRIRRHIAKLTLRAYVTPEIPIVPAELGDMAGVFGAASLVISSIR</sequence>
<dbReference type="PANTHER" id="PTHR18964:SF165">
    <property type="entry name" value="BETA-GLUCOSIDE KINASE"/>
    <property type="match status" value="1"/>
</dbReference>
<evidence type="ECO:0000256" key="1">
    <source>
        <dbReference type="ARBA" id="ARBA00006479"/>
    </source>
</evidence>